<reference evidence="1" key="1">
    <citation type="submission" date="2022-10" db="EMBL/GenBank/DDBJ databases">
        <authorList>
            <person name="Koch H."/>
        </authorList>
    </citation>
    <scope>NUCLEOTIDE SEQUENCE</scope>
    <source>
        <strain evidence="1">DNF</strain>
    </source>
</reference>
<proteinExistence type="predicted"/>
<evidence type="ECO:0000313" key="1">
    <source>
        <dbReference type="EMBL" id="CAI4030615.1"/>
    </source>
</evidence>
<dbReference type="Proteomes" id="UP001179121">
    <property type="component" value="Chromosome"/>
</dbReference>
<keyword evidence="2" id="KW-1185">Reference proteome</keyword>
<name>A0AA86MWZ1_9BACT</name>
<dbReference type="KEGG" id="nti:DNFV4_01043"/>
<accession>A0AA86MWZ1</accession>
<organism evidence="1 2">
    <name type="scientific">Nitrospira tepida</name>
    <dbReference type="NCBI Taxonomy" id="2973512"/>
    <lineage>
        <taxon>Bacteria</taxon>
        <taxon>Pseudomonadati</taxon>
        <taxon>Nitrospirota</taxon>
        <taxon>Nitrospiria</taxon>
        <taxon>Nitrospirales</taxon>
        <taxon>Nitrospiraceae</taxon>
        <taxon>Nitrospira</taxon>
    </lineage>
</organism>
<gene>
    <name evidence="1" type="ORF">DNFV4_01043</name>
</gene>
<sequence>MSTLPLSLKKEGLVERHQLEGTDPSDRYFNRSIAVNRTGAGYKAQVMYEALVVEGQTHRTVADAVKDVVDRLRNLGFRRMRTRLNFRGKRYLAEKETWIDYAD</sequence>
<evidence type="ECO:0000313" key="2">
    <source>
        <dbReference type="Proteomes" id="UP001179121"/>
    </source>
</evidence>
<protein>
    <submittedName>
        <fullName evidence="1">Uncharacterized protein</fullName>
    </submittedName>
</protein>
<dbReference type="RefSeq" id="WP_289267598.1">
    <property type="nucleotide sequence ID" value="NZ_OX365700.1"/>
</dbReference>
<dbReference type="AlphaFoldDB" id="A0AA86MWZ1"/>
<dbReference type="EMBL" id="OX365700">
    <property type="protein sequence ID" value="CAI4030615.1"/>
    <property type="molecule type" value="Genomic_DNA"/>
</dbReference>